<dbReference type="SUPFAM" id="SSF55120">
    <property type="entry name" value="Pseudouridine synthase"/>
    <property type="match status" value="1"/>
</dbReference>
<evidence type="ECO:0000259" key="2">
    <source>
        <dbReference type="Pfam" id="PF00849"/>
    </source>
</evidence>
<feature type="domain" description="Pseudouridine synthase RsuA/RluA-like" evidence="2">
    <location>
        <begin position="111"/>
        <end position="294"/>
    </location>
</feature>
<dbReference type="AlphaFoldDB" id="W1PWS5"/>
<dbReference type="Gene3D" id="3.30.2350.10">
    <property type="entry name" value="Pseudouridine synthase"/>
    <property type="match status" value="1"/>
</dbReference>
<dbReference type="PANTHER" id="PTHR21600:SF88">
    <property type="entry name" value="RNA PSEUDOURIDINE SYNTHASE 5"/>
    <property type="match status" value="1"/>
</dbReference>
<organism evidence="3 4">
    <name type="scientific">Amborella trichopoda</name>
    <dbReference type="NCBI Taxonomy" id="13333"/>
    <lineage>
        <taxon>Eukaryota</taxon>
        <taxon>Viridiplantae</taxon>
        <taxon>Streptophyta</taxon>
        <taxon>Embryophyta</taxon>
        <taxon>Tracheophyta</taxon>
        <taxon>Spermatophyta</taxon>
        <taxon>Magnoliopsida</taxon>
        <taxon>Amborellales</taxon>
        <taxon>Amborellaceae</taxon>
        <taxon>Amborella</taxon>
    </lineage>
</organism>
<keyword evidence="4" id="KW-1185">Reference proteome</keyword>
<dbReference type="eggNOG" id="KOG1919">
    <property type="taxonomic scope" value="Eukaryota"/>
</dbReference>
<name>W1PWS5_AMBTC</name>
<dbReference type="Pfam" id="PF00849">
    <property type="entry name" value="PseudoU_synth_2"/>
    <property type="match status" value="1"/>
</dbReference>
<dbReference type="HOGENOM" id="CLU_016902_3_0_1"/>
<accession>W1PWS5</accession>
<dbReference type="PROSITE" id="PS01129">
    <property type="entry name" value="PSI_RLU"/>
    <property type="match status" value="1"/>
</dbReference>
<dbReference type="Proteomes" id="UP000017836">
    <property type="component" value="Unassembled WGS sequence"/>
</dbReference>
<sequence length="378" mass="42164">MATHSYDTVRERFGHPWPELNDGIVYSDTIKSNNPAALTLIGFYSSKYIDSAPLEGWLQRIRNEQIKIDNKVVTNPDTLLSIGSNLLYHRIPWKELDAPYMLDVLFEDSDMVAVNKPSGLQVLPGGLFQQRTVLSQLQWRTYGPYCSSQTLRLTSSSQVTHPIPVHRLGRGTSGILLCAKTVHAKVHLAACFADATSLATKNRQSSEELHIRRISKTYRALATGILEKDEVLVKQPIGLMRYSGVASGIYVASSSGKPAESRVKVLQRDFRMNCTLVQVEIYTGRPHQIRIHLSFIGHPLLGDPLYISSGGPKCFESESSVDIIGFKGFAQDGGHLRPSKPVPGDCGYHLHAHQLYTLLVIVKDVFETERSLLFCEIY</sequence>
<gene>
    <name evidence="3" type="ORF">AMTR_s00034p00221180</name>
</gene>
<evidence type="ECO:0000313" key="3">
    <source>
        <dbReference type="EMBL" id="ERN12241.1"/>
    </source>
</evidence>
<protein>
    <recommendedName>
        <fullName evidence="2">Pseudouridine synthase RsuA/RluA-like domain-containing protein</fullName>
    </recommendedName>
</protein>
<dbReference type="GO" id="GO:0000455">
    <property type="term" value="P:enzyme-directed rRNA pseudouridine synthesis"/>
    <property type="evidence" value="ECO:0000318"/>
    <property type="project" value="GO_Central"/>
</dbReference>
<dbReference type="CDD" id="cd02869">
    <property type="entry name" value="PseudoU_synth_RluA_like"/>
    <property type="match status" value="1"/>
</dbReference>
<dbReference type="STRING" id="13333.W1PWS5"/>
<dbReference type="GO" id="GO:0003723">
    <property type="term" value="F:RNA binding"/>
    <property type="evidence" value="ECO:0007669"/>
    <property type="project" value="InterPro"/>
</dbReference>
<dbReference type="InterPro" id="IPR006145">
    <property type="entry name" value="PsdUridine_synth_RsuA/RluA"/>
</dbReference>
<reference evidence="4" key="1">
    <citation type="journal article" date="2013" name="Science">
        <title>The Amborella genome and the evolution of flowering plants.</title>
        <authorList>
            <consortium name="Amborella Genome Project"/>
        </authorList>
    </citation>
    <scope>NUCLEOTIDE SEQUENCE [LARGE SCALE GENOMIC DNA]</scope>
</reference>
<dbReference type="Gramene" id="ERN12241">
    <property type="protein sequence ID" value="ERN12241"/>
    <property type="gene ID" value="AMTR_s00034p00221180"/>
</dbReference>
<proteinExistence type="predicted"/>
<dbReference type="InterPro" id="IPR020103">
    <property type="entry name" value="PsdUridine_synth_cat_dom_sf"/>
</dbReference>
<comment type="catalytic activity">
    <reaction evidence="1">
        <text>a uridine in RNA = a pseudouridine in RNA</text>
        <dbReference type="Rhea" id="RHEA:48348"/>
        <dbReference type="Rhea" id="RHEA-COMP:12068"/>
        <dbReference type="Rhea" id="RHEA-COMP:12069"/>
        <dbReference type="ChEBI" id="CHEBI:65314"/>
        <dbReference type="ChEBI" id="CHEBI:65315"/>
    </reaction>
</comment>
<dbReference type="GO" id="GO:0009982">
    <property type="term" value="F:pseudouridine synthase activity"/>
    <property type="evidence" value="ECO:0000318"/>
    <property type="project" value="GO_Central"/>
</dbReference>
<dbReference type="InterPro" id="IPR006224">
    <property type="entry name" value="PsdUridine_synth_RluA-like_CS"/>
</dbReference>
<dbReference type="OMA" id="WIYREQV"/>
<dbReference type="InterPro" id="IPR050188">
    <property type="entry name" value="RluA_PseudoU_synthase"/>
</dbReference>
<evidence type="ECO:0000256" key="1">
    <source>
        <dbReference type="ARBA" id="ARBA00000073"/>
    </source>
</evidence>
<dbReference type="EMBL" id="KI392616">
    <property type="protein sequence ID" value="ERN12241.1"/>
    <property type="molecule type" value="Genomic_DNA"/>
</dbReference>
<dbReference type="PANTHER" id="PTHR21600">
    <property type="entry name" value="MITOCHONDRIAL RNA PSEUDOURIDINE SYNTHASE"/>
    <property type="match status" value="1"/>
</dbReference>
<evidence type="ECO:0000313" key="4">
    <source>
        <dbReference type="Proteomes" id="UP000017836"/>
    </source>
</evidence>